<dbReference type="SUPFAM" id="SSF48726">
    <property type="entry name" value="Immunoglobulin"/>
    <property type="match status" value="1"/>
</dbReference>
<accession>A0A3Q0G2R4</accession>
<dbReference type="Gene3D" id="2.60.40.10">
    <property type="entry name" value="Immunoglobulins"/>
    <property type="match status" value="3"/>
</dbReference>
<evidence type="ECO:0000313" key="9">
    <source>
        <dbReference type="Proteomes" id="UP000189705"/>
    </source>
</evidence>
<dbReference type="SMART" id="SM00060">
    <property type="entry name" value="FN3"/>
    <property type="match status" value="2"/>
</dbReference>
<feature type="domain" description="Ig-like" evidence="7">
    <location>
        <begin position="141"/>
        <end position="217"/>
    </location>
</feature>
<evidence type="ECO:0000313" key="10">
    <source>
        <dbReference type="RefSeq" id="XP_025052363.1"/>
    </source>
</evidence>
<keyword evidence="2" id="KW-0732">Signal</keyword>
<dbReference type="Pfam" id="PF00041">
    <property type="entry name" value="fn3"/>
    <property type="match status" value="1"/>
</dbReference>
<dbReference type="InterPro" id="IPR003961">
    <property type="entry name" value="FN3_dom"/>
</dbReference>
<organism evidence="9 10">
    <name type="scientific">Alligator sinensis</name>
    <name type="common">Chinese alligator</name>
    <dbReference type="NCBI Taxonomy" id="38654"/>
    <lineage>
        <taxon>Eukaryota</taxon>
        <taxon>Metazoa</taxon>
        <taxon>Chordata</taxon>
        <taxon>Craniata</taxon>
        <taxon>Vertebrata</taxon>
        <taxon>Euteleostomi</taxon>
        <taxon>Archelosauria</taxon>
        <taxon>Archosauria</taxon>
        <taxon>Crocodylia</taxon>
        <taxon>Alligatoridae</taxon>
        <taxon>Alligatorinae</taxon>
        <taxon>Alligator</taxon>
    </lineage>
</organism>
<feature type="compositionally biased region" description="Low complexity" evidence="6">
    <location>
        <begin position="1"/>
        <end position="10"/>
    </location>
</feature>
<dbReference type="STRING" id="38654.A0A3Q0G2R4"/>
<dbReference type="SUPFAM" id="SSF49265">
    <property type="entry name" value="Fibronectin type III"/>
    <property type="match status" value="2"/>
</dbReference>
<dbReference type="InterPro" id="IPR013783">
    <property type="entry name" value="Ig-like_fold"/>
</dbReference>
<dbReference type="GeneID" id="102374869"/>
<dbReference type="InterPro" id="IPR003530">
    <property type="entry name" value="Hematopoietin_rcpt_L_F3_CS"/>
</dbReference>
<comment type="similarity">
    <text evidence="1">Belongs to the type I cytokine receptor family. Type 3 subfamily.</text>
</comment>
<evidence type="ECO:0000256" key="5">
    <source>
        <dbReference type="ARBA" id="ARBA00023319"/>
    </source>
</evidence>
<dbReference type="GO" id="GO:0004896">
    <property type="term" value="F:cytokine receptor activity"/>
    <property type="evidence" value="ECO:0007669"/>
    <property type="project" value="InterPro"/>
</dbReference>
<dbReference type="Pfam" id="PF24031">
    <property type="entry name" value="FN3_IL27B_N"/>
    <property type="match status" value="1"/>
</dbReference>
<dbReference type="PROSITE" id="PS50835">
    <property type="entry name" value="IG_LIKE"/>
    <property type="match status" value="1"/>
</dbReference>
<dbReference type="PANTHER" id="PTHR48483:SF2">
    <property type="entry name" value="INTERLEUKIN-27 SUBUNIT BETA"/>
    <property type="match status" value="1"/>
</dbReference>
<keyword evidence="5" id="KW-0393">Immunoglobulin domain</keyword>
<keyword evidence="3" id="KW-0677">Repeat</keyword>
<evidence type="ECO:0000256" key="2">
    <source>
        <dbReference type="ARBA" id="ARBA00022729"/>
    </source>
</evidence>
<dbReference type="PROSITE" id="PS01354">
    <property type="entry name" value="HEMATOPO_REC_L_F3"/>
    <property type="match status" value="1"/>
</dbReference>
<dbReference type="InterPro" id="IPR053073">
    <property type="entry name" value="IL11/IL27_subunit_beta"/>
</dbReference>
<name>A0A3Q0G2R4_ALLSI</name>
<dbReference type="CDD" id="cd00063">
    <property type="entry name" value="FN3"/>
    <property type="match status" value="1"/>
</dbReference>
<dbReference type="InterPro" id="IPR036179">
    <property type="entry name" value="Ig-like_dom_sf"/>
</dbReference>
<dbReference type="InterPro" id="IPR036116">
    <property type="entry name" value="FN3_sf"/>
</dbReference>
<dbReference type="CTD" id="10148"/>
<keyword evidence="4" id="KW-0325">Glycoprotein</keyword>
<feature type="domain" description="Fibronectin type-III" evidence="8">
    <location>
        <begin position="236"/>
        <end position="337"/>
    </location>
</feature>
<protein>
    <submittedName>
        <fullName evidence="10">Interleukin-27 subunit beta isoform X1</fullName>
    </submittedName>
</protein>
<dbReference type="GO" id="GO:0016020">
    <property type="term" value="C:membrane"/>
    <property type="evidence" value="ECO:0007669"/>
    <property type="project" value="InterPro"/>
</dbReference>
<dbReference type="InterPro" id="IPR056621">
    <property type="entry name" value="FN3_IL27B_N"/>
</dbReference>
<gene>
    <name evidence="10" type="primary">EBI3</name>
</gene>
<feature type="region of interest" description="Disordered" evidence="6">
    <location>
        <begin position="1"/>
        <end position="73"/>
    </location>
</feature>
<evidence type="ECO:0000256" key="4">
    <source>
        <dbReference type="ARBA" id="ARBA00023180"/>
    </source>
</evidence>
<evidence type="ECO:0000256" key="1">
    <source>
        <dbReference type="ARBA" id="ARBA00010890"/>
    </source>
</evidence>
<dbReference type="PANTHER" id="PTHR48483">
    <property type="entry name" value="INTERLEUKIN-27 SUBUNIT BETA"/>
    <property type="match status" value="1"/>
</dbReference>
<feature type="domain" description="Fibronectin type-III" evidence="8">
    <location>
        <begin position="338"/>
        <end position="436"/>
    </location>
</feature>
<proteinExistence type="inferred from homology"/>
<keyword evidence="9" id="KW-1185">Reference proteome</keyword>
<sequence>MTPAAVQDQGQPPPVQPRLQPASAPGDAPLPQPGGASDSLSPPDRPAGLRSPSLHHPSPLRPQAEVLEPSPNTETSQRVNFLRWCARKCAAAAPRSAGLCFPSRDTGSSSVWTPSSMSPAPFGTSRMRWTVQVVLVLLTCPVSCIADSTTEEDPWPLQHSALGSDVLLRCAVPAEAAGVEWRVNGTSVATALDVLMATEDGLVLPNASLAQEGDYSCHHPASGEALRRIRLRLGLPPGKPAIECWAISYPQTVNCTWSLPADVHLDTEFIATYRHGVWAKGGETECVQPAAGASSCSINDVQLFSITPYVLNITAVNPVGTATSLFHFIVEHIIRPDPPEDLQVSAIPSESKKLLLEWKPPGSWPLPKYFPLKYLIRYTRQGTGSPRTIGPYEQTSFILTGLRPGAIYHVQVAAKDLSDYGEYSAWSPQASGTPWKRR</sequence>
<evidence type="ECO:0000259" key="8">
    <source>
        <dbReference type="PROSITE" id="PS50853"/>
    </source>
</evidence>
<dbReference type="AlphaFoldDB" id="A0A3Q0G2R4"/>
<evidence type="ECO:0000256" key="3">
    <source>
        <dbReference type="ARBA" id="ARBA00022737"/>
    </source>
</evidence>
<dbReference type="PROSITE" id="PS50853">
    <property type="entry name" value="FN3"/>
    <property type="match status" value="2"/>
</dbReference>
<dbReference type="FunFam" id="2.60.40.10:FF:000136">
    <property type="entry name" value="Ciliary neurotrophic factor receptor alpha"/>
    <property type="match status" value="1"/>
</dbReference>
<evidence type="ECO:0000256" key="6">
    <source>
        <dbReference type="SAM" id="MobiDB-lite"/>
    </source>
</evidence>
<dbReference type="InterPro" id="IPR007110">
    <property type="entry name" value="Ig-like_dom"/>
</dbReference>
<dbReference type="Proteomes" id="UP000189705">
    <property type="component" value="Unplaced"/>
</dbReference>
<dbReference type="RefSeq" id="XP_025052363.1">
    <property type="nucleotide sequence ID" value="XM_025196578.1"/>
</dbReference>
<dbReference type="InParanoid" id="A0A3Q0G2R4"/>
<reference evidence="10" key="1">
    <citation type="submission" date="2025-08" db="UniProtKB">
        <authorList>
            <consortium name="RefSeq"/>
        </authorList>
    </citation>
    <scope>IDENTIFICATION</scope>
</reference>
<evidence type="ECO:0000259" key="7">
    <source>
        <dbReference type="PROSITE" id="PS50835"/>
    </source>
</evidence>